<dbReference type="Proteomes" id="UP000294003">
    <property type="component" value="Unassembled WGS sequence"/>
</dbReference>
<evidence type="ECO:0000313" key="4">
    <source>
        <dbReference type="Proteomes" id="UP000294003"/>
    </source>
</evidence>
<comment type="similarity">
    <text evidence="1">Belongs to the short-chain dehydrogenases/reductases (SDR) family.</text>
</comment>
<dbReference type="PANTHER" id="PTHR44169:SF3">
    <property type="entry name" value="SHORT-CHAIN DEHYDROGENASE SRDE"/>
    <property type="match status" value="1"/>
</dbReference>
<proteinExistence type="inferred from homology"/>
<gene>
    <name evidence="3" type="ORF">DL762_005296</name>
</gene>
<dbReference type="EMBL" id="QJNS01000142">
    <property type="protein sequence ID" value="RYO85205.1"/>
    <property type="molecule type" value="Genomic_DNA"/>
</dbReference>
<organism evidence="3 4">
    <name type="scientific">Monosporascus cannonballus</name>
    <dbReference type="NCBI Taxonomy" id="155416"/>
    <lineage>
        <taxon>Eukaryota</taxon>
        <taxon>Fungi</taxon>
        <taxon>Dikarya</taxon>
        <taxon>Ascomycota</taxon>
        <taxon>Pezizomycotina</taxon>
        <taxon>Sordariomycetes</taxon>
        <taxon>Xylariomycetidae</taxon>
        <taxon>Xylariales</taxon>
        <taxon>Xylariales incertae sedis</taxon>
        <taxon>Monosporascus</taxon>
    </lineage>
</organism>
<evidence type="ECO:0000313" key="3">
    <source>
        <dbReference type="EMBL" id="RYO85205.1"/>
    </source>
</evidence>
<protein>
    <submittedName>
        <fullName evidence="3">Uncharacterized protein</fullName>
    </submittedName>
</protein>
<dbReference type="PANTHER" id="PTHR44169">
    <property type="entry name" value="NADPH-DEPENDENT 1-ACYLDIHYDROXYACETONE PHOSPHATE REDUCTASE"/>
    <property type="match status" value="1"/>
</dbReference>
<keyword evidence="2" id="KW-0560">Oxidoreductase</keyword>
<dbReference type="InterPro" id="IPR036291">
    <property type="entry name" value="NAD(P)-bd_dom_sf"/>
</dbReference>
<comment type="caution">
    <text evidence="3">The sequence shown here is derived from an EMBL/GenBank/DDBJ whole genome shotgun (WGS) entry which is preliminary data.</text>
</comment>
<dbReference type="PRINTS" id="PR00080">
    <property type="entry name" value="SDRFAMILY"/>
</dbReference>
<keyword evidence="4" id="KW-1185">Reference proteome</keyword>
<dbReference type="SUPFAM" id="SSF51735">
    <property type="entry name" value="NAD(P)-binding Rossmann-fold domains"/>
    <property type="match status" value="1"/>
</dbReference>
<reference evidence="3 4" key="1">
    <citation type="submission" date="2018-06" db="EMBL/GenBank/DDBJ databases">
        <title>Complete Genomes of Monosporascus.</title>
        <authorList>
            <person name="Robinson A.J."/>
            <person name="Natvig D.O."/>
        </authorList>
    </citation>
    <scope>NUCLEOTIDE SEQUENCE [LARGE SCALE GENOMIC DNA]</scope>
    <source>
        <strain evidence="3 4">CBS 609.92</strain>
    </source>
</reference>
<sequence length="150" mass="15589">MGSLQKLPNVSVLPLAATPGKSIGAAVAAVSSATRGKLDYLVNNAGTQCVVPMLDFDIKQAKDMFEFNVWGLLTVTQAFSPFILAAKETIVNMSSVAVYGSSKSAVAAISGGLLVELKPFGVNVVTVMVGAVQTKPFDNAPEHHLPPDSS</sequence>
<dbReference type="Gene3D" id="3.40.50.720">
    <property type="entry name" value="NAD(P)-binding Rossmann-like Domain"/>
    <property type="match status" value="1"/>
</dbReference>
<evidence type="ECO:0000256" key="1">
    <source>
        <dbReference type="ARBA" id="ARBA00006484"/>
    </source>
</evidence>
<name>A0ABY0H8G9_9PEZI</name>
<dbReference type="InterPro" id="IPR002347">
    <property type="entry name" value="SDR_fam"/>
</dbReference>
<accession>A0ABY0H8G9</accession>
<dbReference type="Pfam" id="PF00106">
    <property type="entry name" value="adh_short"/>
    <property type="match status" value="1"/>
</dbReference>
<evidence type="ECO:0000256" key="2">
    <source>
        <dbReference type="ARBA" id="ARBA00023002"/>
    </source>
</evidence>